<evidence type="ECO:0000256" key="3">
    <source>
        <dbReference type="ARBA" id="ARBA00022741"/>
    </source>
</evidence>
<dbReference type="InterPro" id="IPR027417">
    <property type="entry name" value="P-loop_NTPase"/>
</dbReference>
<reference evidence="10" key="1">
    <citation type="submission" date="2016-06" db="EMBL/GenBank/DDBJ databases">
        <title>Draft Genome sequence of the fungus Inonotus baumii.</title>
        <authorList>
            <person name="Zhu H."/>
            <person name="Lin W."/>
        </authorList>
    </citation>
    <scope>NUCLEOTIDE SEQUENCE</scope>
    <source>
        <strain evidence="10">821</strain>
    </source>
</reference>
<evidence type="ECO:0000256" key="8">
    <source>
        <dbReference type="ARBA" id="ARBA00043975"/>
    </source>
</evidence>
<evidence type="ECO:0000256" key="6">
    <source>
        <dbReference type="ARBA" id="ARBA00023242"/>
    </source>
</evidence>
<evidence type="ECO:0000256" key="2">
    <source>
        <dbReference type="ARBA" id="ARBA00022705"/>
    </source>
</evidence>
<dbReference type="CDD" id="cd00009">
    <property type="entry name" value="AAA"/>
    <property type="match status" value="1"/>
</dbReference>
<evidence type="ECO:0000313" key="11">
    <source>
        <dbReference type="Proteomes" id="UP000757232"/>
    </source>
</evidence>
<dbReference type="PANTHER" id="PTHR46765">
    <property type="entry name" value="P-LOOP CONTAINING NUCLEOSIDE TRIPHOSPHATE HYDROLASES SUPERFAMILY PROTEIN"/>
    <property type="match status" value="1"/>
</dbReference>
<protein>
    <submittedName>
        <fullName evidence="10">P-loop containing nucleoside triphosphate hydrolase protein</fullName>
    </submittedName>
</protein>
<dbReference type="InterPro" id="IPR003959">
    <property type="entry name" value="ATPase_AAA_core"/>
</dbReference>
<keyword evidence="11" id="KW-1185">Reference proteome</keyword>
<dbReference type="AlphaFoldDB" id="A0A9Q5HQN0"/>
<keyword evidence="5" id="KW-0238">DNA-binding</keyword>
<keyword evidence="4" id="KW-0067">ATP-binding</keyword>
<keyword evidence="6" id="KW-0539">Nucleus</keyword>
<evidence type="ECO:0000256" key="4">
    <source>
        <dbReference type="ARBA" id="ARBA00022840"/>
    </source>
</evidence>
<comment type="subcellular location">
    <subcellularLocation>
        <location evidence="1">Nucleus</location>
    </subcellularLocation>
</comment>
<dbReference type="GO" id="GO:0016887">
    <property type="term" value="F:ATP hydrolysis activity"/>
    <property type="evidence" value="ECO:0007669"/>
    <property type="project" value="InterPro"/>
</dbReference>
<dbReference type="InterPro" id="IPR053016">
    <property type="entry name" value="CTF18-RFC_complex"/>
</dbReference>
<dbReference type="GO" id="GO:0005634">
    <property type="term" value="C:nucleus"/>
    <property type="evidence" value="ECO:0007669"/>
    <property type="project" value="UniProtKB-SubCell"/>
</dbReference>
<evidence type="ECO:0000313" key="10">
    <source>
        <dbReference type="EMBL" id="OCB84144.1"/>
    </source>
</evidence>
<dbReference type="GO" id="GO:0003677">
    <property type="term" value="F:DNA binding"/>
    <property type="evidence" value="ECO:0007669"/>
    <property type="project" value="UniProtKB-KW"/>
</dbReference>
<name>A0A9Q5HQN0_SANBA</name>
<comment type="similarity">
    <text evidence="8">Belongs to the activator 1 small subunits family. CTF18 subfamily.</text>
</comment>
<keyword evidence="10" id="KW-0378">Hydrolase</keyword>
<evidence type="ECO:0000256" key="1">
    <source>
        <dbReference type="ARBA" id="ARBA00004123"/>
    </source>
</evidence>
<dbReference type="EMBL" id="LNZH02000216">
    <property type="protein sequence ID" value="OCB84144.1"/>
    <property type="molecule type" value="Genomic_DNA"/>
</dbReference>
<comment type="caution">
    <text evidence="10">The sequence shown here is derived from an EMBL/GenBank/DDBJ whole genome shotgun (WGS) entry which is preliminary data.</text>
</comment>
<keyword evidence="2" id="KW-0235">DNA replication</keyword>
<dbReference type="PANTHER" id="PTHR46765:SF1">
    <property type="entry name" value="P-LOOP CONTAINING NUCLEOSIDE TRIPHOSPHATE HYDROLASES SUPERFAMILY PROTEIN"/>
    <property type="match status" value="1"/>
</dbReference>
<accession>A0A9Q5HQN0</accession>
<dbReference type="Gene3D" id="1.10.8.60">
    <property type="match status" value="1"/>
</dbReference>
<gene>
    <name evidence="10" type="ORF">A7U60_g8820</name>
</gene>
<dbReference type="Gene3D" id="3.40.50.300">
    <property type="entry name" value="P-loop containing nucleotide triphosphate hydrolases"/>
    <property type="match status" value="1"/>
</dbReference>
<organism evidence="10 11">
    <name type="scientific">Sanghuangporus baumii</name>
    <name type="common">Phellinus baumii</name>
    <dbReference type="NCBI Taxonomy" id="108892"/>
    <lineage>
        <taxon>Eukaryota</taxon>
        <taxon>Fungi</taxon>
        <taxon>Dikarya</taxon>
        <taxon>Basidiomycota</taxon>
        <taxon>Agaricomycotina</taxon>
        <taxon>Agaricomycetes</taxon>
        <taxon>Hymenochaetales</taxon>
        <taxon>Hymenochaetaceae</taxon>
        <taxon>Sanghuangporus</taxon>
    </lineage>
</organism>
<keyword evidence="3" id="KW-0547">Nucleotide-binding</keyword>
<dbReference type="SMART" id="SM00382">
    <property type="entry name" value="AAA"/>
    <property type="match status" value="1"/>
</dbReference>
<dbReference type="InterPro" id="IPR047854">
    <property type="entry name" value="RFC_lid"/>
</dbReference>
<dbReference type="SUPFAM" id="SSF52540">
    <property type="entry name" value="P-loop containing nucleoside triphosphate hydrolases"/>
    <property type="match status" value="1"/>
</dbReference>
<sequence>MNNPRQLGRTGGAITRRARYLIKSAMLISPKHSDLGPELVLRRPADGEWCVVVVDAEDEMNQAKANNNFLTRHTLQNLLHKPDMLNTELIESASGRPKYTILTRASYILGKDNTITDIASRNTRILNELGTAVVEIEWTGREKKSGGLIRVTNSGPIKLPDLFGGCESIDASSDTLSIPTRLGYHWIATRHSLIACNPDTREIVARFHERCVQLGDTLSPFPIPKVGSDYLEFEDLPETAIAELLVGFIFVNIMRRTRFDLPRYHFPLVDGCETEPTCLLYFVQTTSIGILPRSSMLGVYRPPGDMDMDQLDPNSNLFEADGLLEDFCTQEETLVEDSANVKLDVVLGRDAGWLQKSRESTFMSNGLLEDAGDLVDVPSTCTLQDSQTSSSLGKDSSFSVETTTCNEEIVRIDDGGLKSLMLEVANGTFASTGLLDDSEKSNTACGHEEALAGSQDELPSLSQILHPCGRAGDELPKPREPQLSSASVLSSSIAATMFDGKTMTFRRKVKSKSRTATERQHFGNLLERPIHRLKDQLSEITATKLRKSEAEPSSSTALKLVSNELWVDRYRPARFIDLLGDERVHRDTLAWLKEWDFCVFGKRKALGRQSKAPANQNSNLENRYEDVYYRPREKILLLAGPAGYGKTTLAHVVARQAGYEVMEINASDSRSGQVIDDRIRPTLESGSGVGSKKPVCLVLDEIDGATGAGENSSTFIHKLIGLTFDNARKKGRKDKNKDTKRPLLRPIICICNDLYASSLTKLRQYARIVRFTRPADIHLTKRLKSICEMEGLRTESRALTTLVGIAKGDMRGCLNTLQFIKARQQEVTEPIIRSATVGMKEGDSSFSSVLNGLFAPVPRKRVKELGMTELEENRYVSRLSADIDATGSVDKVALGCFEHYANLRHYEASLSRHEAAASWLVAFDSLSTAMRSEREYGLMPYLSYTLVPFFPLFNERGGPKVDRPKADWDALMKTRTNEEIYKSLAKCVQSASGQRCAGLRHFLSNEIMELELAPYLNRIISPPMRPINRQVTKPQERALLSRLVDIMVSLDLCFIQEKAEDGQLIYRLEPPIDAFITYDGKRATDIAVQRYATRHVVAGEIDAQVIARHAEIVGRGKTKTFDMFKTSKNDNDNSTYAPKASTGLYQSGKRKSETVDIADKPPVDFFGRPIALTAAPSSKRRKGITASVDGIGTAKFKVSYRFNEGNSAAVRKPVKVSSFL</sequence>
<dbReference type="InterPro" id="IPR003593">
    <property type="entry name" value="AAA+_ATPase"/>
</dbReference>
<evidence type="ECO:0000256" key="5">
    <source>
        <dbReference type="ARBA" id="ARBA00023125"/>
    </source>
</evidence>
<dbReference type="Proteomes" id="UP000757232">
    <property type="component" value="Unassembled WGS sequence"/>
</dbReference>
<dbReference type="GO" id="GO:0006260">
    <property type="term" value="P:DNA replication"/>
    <property type="evidence" value="ECO:0007669"/>
    <property type="project" value="UniProtKB-KW"/>
</dbReference>
<evidence type="ECO:0000259" key="9">
    <source>
        <dbReference type="SMART" id="SM00382"/>
    </source>
</evidence>
<evidence type="ECO:0000256" key="7">
    <source>
        <dbReference type="ARBA" id="ARBA00023306"/>
    </source>
</evidence>
<dbReference type="GO" id="GO:0005524">
    <property type="term" value="F:ATP binding"/>
    <property type="evidence" value="ECO:0007669"/>
    <property type="project" value="UniProtKB-KW"/>
</dbReference>
<keyword evidence="7" id="KW-0131">Cell cycle</keyword>
<dbReference type="CDD" id="cd18140">
    <property type="entry name" value="HLD_clamp_RFC"/>
    <property type="match status" value="1"/>
</dbReference>
<dbReference type="Pfam" id="PF00004">
    <property type="entry name" value="AAA"/>
    <property type="match status" value="1"/>
</dbReference>
<dbReference type="OrthoDB" id="2195431at2759"/>
<proteinExistence type="inferred from homology"/>
<feature type="domain" description="AAA+ ATPase" evidence="9">
    <location>
        <begin position="632"/>
        <end position="776"/>
    </location>
</feature>